<feature type="compositionally biased region" description="Basic and acidic residues" evidence="1">
    <location>
        <begin position="1175"/>
        <end position="1184"/>
    </location>
</feature>
<dbReference type="EMBL" id="VIFY01000153">
    <property type="protein sequence ID" value="TQB69439.1"/>
    <property type="molecule type" value="Genomic_DNA"/>
</dbReference>
<keyword evidence="3" id="KW-1185">Reference proteome</keyword>
<feature type="compositionally biased region" description="Low complexity" evidence="1">
    <location>
        <begin position="438"/>
        <end position="450"/>
    </location>
</feature>
<feature type="compositionally biased region" description="Polar residues" evidence="1">
    <location>
        <begin position="683"/>
        <end position="706"/>
    </location>
</feature>
<sequence length="1270" mass="138030">MKSPLRSPHLPQREGAPVQVVQKMSYLNQGDPKTLPQVNMSPYSLPRLPQLDGASEPGHASHTTRAASTSIPEMKSSSYRSTQLDSRLAHTSQNLWCSAQANTQETAIPLQPSPPSRQANTTIPASESTMSSKQITKRRQLGGSRTSQKSLSATKAKSRPKAASKGTVIQPPSTSQPENTAVGASHAGYSDQNAERWKPAQEGHAPKATLLSLSPVSQVNGLIGPASQNSEESRPHAQGHGVSRYQKPAEPAAQTTSGPLCIPRPEDREAPISQYFRYSNDIRQGHDPFQSQYALGQVPRTTVTPSQVSRRPNATMAALQYFRYSNESYPGRDIPQDQTFSGSVSQATITPSHLSLRRDVTTTAPHPAYSDWTCHNSQNENSLRTVPQTATAPPLEPEEEDIASQLLKQLQTTKPTVRHPELEQDRNGPKAAFQLGHPTSAASPSPFTTSQKASHSEVELHNPATTNRFEKVSEPSQLKQNKNIAGNSSKTSLPATSSDTLSSVHGPATPGGSAKGKPRGRPPKMSKDRQPETSSTVATQTGHSGAALEVNHPASMPEPTTVYASSKDEVKKDDLKDAKRAISAGKQSRSPETGLPISPSILLENISPPMQMQGPNAAEELSTQRRKRGRPKLGAGKQRGTIMKTALRSVPPYPSPSISTETTVSAQGNTPKKKRGRPKRSSDVQNQTGSRIDSRINSPTNTPNSQPRHRTPRKRAEQDGPRLVFHQGSNTTPSLPDPNCIPESHIPTANIDHAAEGDQSTLQRRSVNDAPPTQSKTLPELSLSALLYGDASHYPEGDNTTTAHIPHRISHEKAIGSLGSDKVTVEMVPEKNQPSTEVASSYRSTTVSSSRGAHEEDAGSMHIPQSTACKGSKKMPYADTTSSSRMRTPQQSRQSTATTLSAHKESMVPFDSPGATRGQRTRKETPQRGVLNRYKRPRPENNGSNISLPGQSPKNSQVVVSQTSSNHNRTPKRRRLEDTRAPHPEDAMVIPSSRVNGMKSTTESRGGVEHQPKRSEQPLVEVNVPSTPSRFVKTSEANVTRAFGGHEMNTDGQKQGSKLARVEITTPGMTSHPKNGTNGSADLGKKMDLKPTQGTPAQYPPHTVIPLATSTPQNPSERSWAYHQQNGTQSQRPYMGNYMPGVFSQPRYPARPTTMVSPPPQSQANLSGYSFAPRDPTDRNYLKGRPDIVKPLKMEDTTEKTEYNPATIARDILIATGRHPTEAPLNRHLFRLRDTFLFLDYTSDLDSFRWDLVDPTPASQTAPRGPQPGQ</sequence>
<dbReference type="Proteomes" id="UP000319663">
    <property type="component" value="Unassembled WGS sequence"/>
</dbReference>
<evidence type="ECO:0000313" key="3">
    <source>
        <dbReference type="Proteomes" id="UP000319663"/>
    </source>
</evidence>
<feature type="region of interest" description="Disordered" evidence="1">
    <location>
        <begin position="830"/>
        <end position="1019"/>
    </location>
</feature>
<dbReference type="SMART" id="SM00384">
    <property type="entry name" value="AT_hook"/>
    <property type="match status" value="3"/>
</dbReference>
<feature type="compositionally biased region" description="Polar residues" evidence="1">
    <location>
        <begin position="373"/>
        <end position="391"/>
    </location>
</feature>
<dbReference type="GO" id="GO:0003677">
    <property type="term" value="F:DNA binding"/>
    <property type="evidence" value="ECO:0007669"/>
    <property type="project" value="InterPro"/>
</dbReference>
<dbReference type="AlphaFoldDB" id="A0A507QLQ2"/>
<feature type="compositionally biased region" description="Basic and acidic residues" evidence="1">
    <location>
        <begin position="1006"/>
        <end position="1016"/>
    </location>
</feature>
<feature type="compositionally biased region" description="Low complexity" evidence="1">
    <location>
        <begin position="840"/>
        <end position="851"/>
    </location>
</feature>
<feature type="compositionally biased region" description="Polar residues" evidence="1">
    <location>
        <begin position="993"/>
        <end position="1004"/>
    </location>
</feature>
<accession>A0A507QLQ2</accession>
<feature type="region of interest" description="Disordered" evidence="1">
    <location>
        <begin position="413"/>
        <end position="746"/>
    </location>
</feature>
<name>A0A507QLQ2_MONPU</name>
<feature type="compositionally biased region" description="Basic and acidic residues" evidence="1">
    <location>
        <begin position="975"/>
        <end position="986"/>
    </location>
</feature>
<feature type="compositionally biased region" description="Basic and acidic residues" evidence="1">
    <location>
        <begin position="193"/>
        <end position="203"/>
    </location>
</feature>
<gene>
    <name evidence="2" type="ORF">MPDQ_001875</name>
</gene>
<feature type="region of interest" description="Disordered" evidence="1">
    <location>
        <begin position="107"/>
        <end position="203"/>
    </location>
</feature>
<feature type="compositionally biased region" description="Basic and acidic residues" evidence="1">
    <location>
        <begin position="566"/>
        <end position="580"/>
    </location>
</feature>
<dbReference type="STRING" id="5098.A0A507QLQ2"/>
<feature type="region of interest" description="Disordered" evidence="1">
    <location>
        <begin position="25"/>
        <end position="86"/>
    </location>
</feature>
<evidence type="ECO:0000256" key="1">
    <source>
        <dbReference type="SAM" id="MobiDB-lite"/>
    </source>
</evidence>
<comment type="caution">
    <text evidence="2">The sequence shown here is derived from an EMBL/GenBank/DDBJ whole genome shotgun (WGS) entry which is preliminary data.</text>
</comment>
<protein>
    <submittedName>
        <fullName evidence="2">Uncharacterized protein</fullName>
    </submittedName>
</protein>
<evidence type="ECO:0000313" key="2">
    <source>
        <dbReference type="EMBL" id="TQB69439.1"/>
    </source>
</evidence>
<feature type="compositionally biased region" description="Polar residues" evidence="1">
    <location>
        <begin position="61"/>
        <end position="86"/>
    </location>
</feature>
<reference evidence="2 3" key="1">
    <citation type="submission" date="2019-06" db="EMBL/GenBank/DDBJ databases">
        <title>Wine fermentation using esterase from Monascus purpureus.</title>
        <authorList>
            <person name="Geng C."/>
            <person name="Zhang Y."/>
        </authorList>
    </citation>
    <scope>NUCLEOTIDE SEQUENCE [LARGE SCALE GENOMIC DNA]</scope>
    <source>
        <strain evidence="2">HQ1</strain>
    </source>
</reference>
<feature type="region of interest" description="Disordered" evidence="1">
    <location>
        <begin position="1152"/>
        <end position="1184"/>
    </location>
</feature>
<feature type="compositionally biased region" description="Polar residues" evidence="1">
    <location>
        <begin position="143"/>
        <end position="155"/>
    </location>
</feature>
<feature type="compositionally biased region" description="Polar residues" evidence="1">
    <location>
        <begin position="879"/>
        <end position="901"/>
    </location>
</feature>
<feature type="compositionally biased region" description="Polar residues" evidence="1">
    <location>
        <begin position="474"/>
        <end position="503"/>
    </location>
</feature>
<feature type="compositionally biased region" description="Polar residues" evidence="1">
    <location>
        <begin position="532"/>
        <end position="543"/>
    </location>
</feature>
<feature type="region of interest" description="Disordered" evidence="1">
    <location>
        <begin position="219"/>
        <end position="266"/>
    </location>
</feature>
<dbReference type="InterPro" id="IPR017956">
    <property type="entry name" value="AT_hook_DNA-bd_motif"/>
</dbReference>
<feature type="compositionally biased region" description="Polar residues" evidence="1">
    <location>
        <begin position="219"/>
        <end position="230"/>
    </location>
</feature>
<proteinExistence type="predicted"/>
<feature type="compositionally biased region" description="Polar residues" evidence="1">
    <location>
        <begin position="656"/>
        <end position="670"/>
    </location>
</feature>
<feature type="compositionally biased region" description="Polar residues" evidence="1">
    <location>
        <begin position="116"/>
        <end position="134"/>
    </location>
</feature>
<feature type="compositionally biased region" description="Polar residues" evidence="1">
    <location>
        <begin position="941"/>
        <end position="955"/>
    </location>
</feature>
<feature type="compositionally biased region" description="Polar residues" evidence="1">
    <location>
        <begin position="170"/>
        <end position="179"/>
    </location>
</feature>
<organism evidence="2 3">
    <name type="scientific">Monascus purpureus</name>
    <name type="common">Red mold</name>
    <name type="synonym">Monascus anka</name>
    <dbReference type="NCBI Taxonomy" id="5098"/>
    <lineage>
        <taxon>Eukaryota</taxon>
        <taxon>Fungi</taxon>
        <taxon>Dikarya</taxon>
        <taxon>Ascomycota</taxon>
        <taxon>Pezizomycotina</taxon>
        <taxon>Eurotiomycetes</taxon>
        <taxon>Eurotiomycetidae</taxon>
        <taxon>Eurotiales</taxon>
        <taxon>Aspergillaceae</taxon>
        <taxon>Monascus</taxon>
    </lineage>
</organism>
<feature type="compositionally biased region" description="Basic and acidic residues" evidence="1">
    <location>
        <begin position="418"/>
        <end position="428"/>
    </location>
</feature>
<feature type="region of interest" description="Disordered" evidence="1">
    <location>
        <begin position="369"/>
        <end position="400"/>
    </location>
</feature>
<feature type="compositionally biased region" description="Low complexity" evidence="1">
    <location>
        <begin position="956"/>
        <end position="965"/>
    </location>
</feature>